<reference evidence="1" key="1">
    <citation type="journal article" date="2019" name="Sci. Rep.">
        <title>Draft genome of Tanacetum cinerariifolium, the natural source of mosquito coil.</title>
        <authorList>
            <person name="Yamashiro T."/>
            <person name="Shiraishi A."/>
            <person name="Satake H."/>
            <person name="Nakayama K."/>
        </authorList>
    </citation>
    <scope>NUCLEOTIDE SEQUENCE</scope>
</reference>
<comment type="caution">
    <text evidence="1">The sequence shown here is derived from an EMBL/GenBank/DDBJ whole genome shotgun (WGS) entry which is preliminary data.</text>
</comment>
<feature type="non-terminal residue" evidence="1">
    <location>
        <position position="1"/>
    </location>
</feature>
<name>A0A699XBR7_TANCI</name>
<evidence type="ECO:0000313" key="1">
    <source>
        <dbReference type="EMBL" id="GFD57127.1"/>
    </source>
</evidence>
<dbReference type="EMBL" id="BKCJ011837310">
    <property type="protein sequence ID" value="GFD57127.1"/>
    <property type="molecule type" value="Genomic_DNA"/>
</dbReference>
<dbReference type="InterPro" id="IPR011013">
    <property type="entry name" value="Gal_mutarotase_sf_dom"/>
</dbReference>
<dbReference type="GO" id="GO:0005975">
    <property type="term" value="P:carbohydrate metabolic process"/>
    <property type="evidence" value="ECO:0007669"/>
    <property type="project" value="InterPro"/>
</dbReference>
<dbReference type="AlphaFoldDB" id="A0A699XBR7"/>
<dbReference type="GO" id="GO:0030246">
    <property type="term" value="F:carbohydrate binding"/>
    <property type="evidence" value="ECO:0007669"/>
    <property type="project" value="InterPro"/>
</dbReference>
<proteinExistence type="predicted"/>
<gene>
    <name evidence="1" type="ORF">Tci_929096</name>
</gene>
<organism evidence="1">
    <name type="scientific">Tanacetum cinerariifolium</name>
    <name type="common">Dalmatian daisy</name>
    <name type="synonym">Chrysanthemum cinerariifolium</name>
    <dbReference type="NCBI Taxonomy" id="118510"/>
    <lineage>
        <taxon>Eukaryota</taxon>
        <taxon>Viridiplantae</taxon>
        <taxon>Streptophyta</taxon>
        <taxon>Embryophyta</taxon>
        <taxon>Tracheophyta</taxon>
        <taxon>Spermatophyta</taxon>
        <taxon>Magnoliopsida</taxon>
        <taxon>eudicotyledons</taxon>
        <taxon>Gunneridae</taxon>
        <taxon>Pentapetalae</taxon>
        <taxon>asterids</taxon>
        <taxon>campanulids</taxon>
        <taxon>Asterales</taxon>
        <taxon>Asteraceae</taxon>
        <taxon>Asteroideae</taxon>
        <taxon>Anthemideae</taxon>
        <taxon>Anthemidinae</taxon>
        <taxon>Tanacetum</taxon>
    </lineage>
</organism>
<dbReference type="GO" id="GO:0003824">
    <property type="term" value="F:catalytic activity"/>
    <property type="evidence" value="ECO:0007669"/>
    <property type="project" value="InterPro"/>
</dbReference>
<dbReference type="SUPFAM" id="SSF74650">
    <property type="entry name" value="Galactose mutarotase-like"/>
    <property type="match status" value="1"/>
</dbReference>
<protein>
    <submittedName>
        <fullName evidence="1">Uncharacterized protein</fullName>
    </submittedName>
</protein>
<sequence>PDIRAALIASKLGSHRNRAAARIKVESVTIDELNCWRISHGEAELVVAQQGAHIVSYKLAGQQP</sequence>
<feature type="non-terminal residue" evidence="1">
    <location>
        <position position="64"/>
    </location>
</feature>
<accession>A0A699XBR7</accession>